<dbReference type="PROSITE" id="PS50072">
    <property type="entry name" value="CSA_PPIASE_2"/>
    <property type="match status" value="1"/>
</dbReference>
<dbReference type="AlphaFoldDB" id="A0A8H3D4E7"/>
<dbReference type="GO" id="GO:0006457">
    <property type="term" value="P:protein folding"/>
    <property type="evidence" value="ECO:0007669"/>
    <property type="project" value="InterPro"/>
</dbReference>
<proteinExistence type="inferred from homology"/>
<protein>
    <recommendedName>
        <fullName evidence="6">PPIase cyclophilin-type domain-containing protein</fullName>
    </recommendedName>
</protein>
<dbReference type="Proteomes" id="UP000663888">
    <property type="component" value="Unassembled WGS sequence"/>
</dbReference>
<evidence type="ECO:0000313" key="9">
    <source>
        <dbReference type="Proteomes" id="UP000663861"/>
    </source>
</evidence>
<evidence type="ECO:0000256" key="5">
    <source>
        <dbReference type="SAM" id="MobiDB-lite"/>
    </source>
</evidence>
<dbReference type="InterPro" id="IPR020892">
    <property type="entry name" value="Cyclophilin-type_PPIase_CS"/>
</dbReference>
<evidence type="ECO:0000256" key="2">
    <source>
        <dbReference type="ARBA" id="ARBA00004123"/>
    </source>
</evidence>
<evidence type="ECO:0000256" key="4">
    <source>
        <dbReference type="ARBA" id="ARBA00038509"/>
    </source>
</evidence>
<dbReference type="SUPFAM" id="SSF50891">
    <property type="entry name" value="Cyclophilin-like"/>
    <property type="match status" value="1"/>
</dbReference>
<dbReference type="PRINTS" id="PR00153">
    <property type="entry name" value="CSAPPISMRASE"/>
</dbReference>
<dbReference type="EMBL" id="CAJMWY010004001">
    <property type="protein sequence ID" value="CAE6513837.1"/>
    <property type="molecule type" value="Genomic_DNA"/>
</dbReference>
<dbReference type="InterPro" id="IPR002130">
    <property type="entry name" value="Cyclophilin-type_PPIase_dom"/>
</dbReference>
<feature type="compositionally biased region" description="Basic and acidic residues" evidence="5">
    <location>
        <begin position="313"/>
        <end position="353"/>
    </location>
</feature>
<feature type="domain" description="PPIase cyclophilin-type" evidence="6">
    <location>
        <begin position="12"/>
        <end position="161"/>
    </location>
</feature>
<comment type="caution">
    <text evidence="8">The sequence shown here is derived from an EMBL/GenBank/DDBJ whole genome shotgun (WGS) entry which is preliminary data.</text>
</comment>
<dbReference type="PANTHER" id="PTHR45625:SF6">
    <property type="entry name" value="SPLICEOSOME-ASSOCIATED PROTEIN CWC27 HOMOLOG"/>
    <property type="match status" value="1"/>
</dbReference>
<evidence type="ECO:0000256" key="3">
    <source>
        <dbReference type="ARBA" id="ARBA00023242"/>
    </source>
</evidence>
<feature type="compositionally biased region" description="Acidic residues" evidence="5">
    <location>
        <begin position="406"/>
        <end position="419"/>
    </location>
</feature>
<dbReference type="GO" id="GO:0003755">
    <property type="term" value="F:peptidyl-prolyl cis-trans isomerase activity"/>
    <property type="evidence" value="ECO:0007669"/>
    <property type="project" value="UniProtKB-EC"/>
</dbReference>
<sequence>MALPTSGKVVIETTVGDIEVELWAKETPKTCRNFIALAMEGYYDGVIFHRVVPGFLVQTGDRTGTGAGGESFYGDVFEDEIHPRLRFPHRGLVAMANNGSKNTNDSQFIITLDRAEELHGKHTLFGRVVGNTIFNVLKIGQAELGENERPLYPPKIKTVRIVDDPFGDIVPRITAAEKRAQQIARENAQRAREEAIRKKGAKKNVALLSFGDDAEAEGEPVIFTKKSLSRPDCESMWSIIPTLGVRLRSPSRLNREVSQQMLLPNPSRQVLFTLPVISISPFFQDKAEPDDSKSKKADDKEGDLTSIRKKHKSEKDSKKQTEKTELEKMEEAVRKIARRHEGSDSEDEREAKKPKGPSQLELELAKYKKGRGGTGKKGKGKGRDEVDLLDALSSFRGRLQKSLRDDDADEDVGMEDGTEDKEKKEGGEEQLQEVDNDSSWIGHKLKFAKDDGSETRRAEHEYEVIDPRVRGSQARMEERERKANKRSNIGQAFQKGRR</sequence>
<evidence type="ECO:0000313" key="8">
    <source>
        <dbReference type="EMBL" id="CAE6513837.1"/>
    </source>
</evidence>
<dbReference type="GO" id="GO:0071013">
    <property type="term" value="C:catalytic step 2 spliceosome"/>
    <property type="evidence" value="ECO:0007669"/>
    <property type="project" value="TreeGrafter"/>
</dbReference>
<feature type="compositionally biased region" description="Basic and acidic residues" evidence="5">
    <location>
        <begin position="447"/>
        <end position="481"/>
    </location>
</feature>
<dbReference type="PROSITE" id="PS00170">
    <property type="entry name" value="CSA_PPIASE_1"/>
    <property type="match status" value="1"/>
</dbReference>
<dbReference type="EMBL" id="CAJMWX010001046">
    <property type="protein sequence ID" value="CAE6454973.1"/>
    <property type="molecule type" value="Genomic_DNA"/>
</dbReference>
<accession>A0A8H3D4E7</accession>
<dbReference type="Gene3D" id="2.40.100.10">
    <property type="entry name" value="Cyclophilin-like"/>
    <property type="match status" value="1"/>
</dbReference>
<feature type="compositionally biased region" description="Basic and acidic residues" evidence="5">
    <location>
        <begin position="285"/>
        <end position="303"/>
    </location>
</feature>
<dbReference type="InterPro" id="IPR044666">
    <property type="entry name" value="Cyclophilin_A-like"/>
</dbReference>
<feature type="compositionally biased region" description="Basic residues" evidence="5">
    <location>
        <begin position="367"/>
        <end position="380"/>
    </location>
</feature>
<dbReference type="Pfam" id="PF00160">
    <property type="entry name" value="Pro_isomerase"/>
    <property type="match status" value="1"/>
</dbReference>
<reference evidence="8" key="1">
    <citation type="submission" date="2021-01" db="EMBL/GenBank/DDBJ databases">
        <authorList>
            <person name="Kaushik A."/>
        </authorList>
    </citation>
    <scope>NUCLEOTIDE SEQUENCE</scope>
    <source>
        <strain evidence="7">AG4-R118</strain>
        <strain evidence="8">AG4-RS23</strain>
    </source>
</reference>
<evidence type="ECO:0000256" key="1">
    <source>
        <dbReference type="ARBA" id="ARBA00000971"/>
    </source>
</evidence>
<dbReference type="PANTHER" id="PTHR45625">
    <property type="entry name" value="PEPTIDYL-PROLYL CIS-TRANS ISOMERASE-RELATED"/>
    <property type="match status" value="1"/>
</dbReference>
<dbReference type="InterPro" id="IPR029000">
    <property type="entry name" value="Cyclophilin-like_dom_sf"/>
</dbReference>
<comment type="similarity">
    <text evidence="4">Belongs to the cyclophilin-type PPIase family. CWC27 subfamily.</text>
</comment>
<organism evidence="8 9">
    <name type="scientific">Rhizoctonia solani</name>
    <dbReference type="NCBI Taxonomy" id="456999"/>
    <lineage>
        <taxon>Eukaryota</taxon>
        <taxon>Fungi</taxon>
        <taxon>Dikarya</taxon>
        <taxon>Basidiomycota</taxon>
        <taxon>Agaricomycotina</taxon>
        <taxon>Agaricomycetes</taxon>
        <taxon>Cantharellales</taxon>
        <taxon>Ceratobasidiaceae</taxon>
        <taxon>Rhizoctonia</taxon>
    </lineage>
</organism>
<dbReference type="CDD" id="cd01925">
    <property type="entry name" value="cyclophilin_CeCYP16-like"/>
    <property type="match status" value="1"/>
</dbReference>
<feature type="region of interest" description="Disordered" evidence="5">
    <location>
        <begin position="284"/>
        <end position="498"/>
    </location>
</feature>
<name>A0A8H3D4E7_9AGAM</name>
<comment type="catalytic activity">
    <reaction evidence="1">
        <text>[protein]-peptidylproline (omega=180) = [protein]-peptidylproline (omega=0)</text>
        <dbReference type="Rhea" id="RHEA:16237"/>
        <dbReference type="Rhea" id="RHEA-COMP:10747"/>
        <dbReference type="Rhea" id="RHEA-COMP:10748"/>
        <dbReference type="ChEBI" id="CHEBI:83833"/>
        <dbReference type="ChEBI" id="CHEBI:83834"/>
        <dbReference type="EC" id="5.2.1.8"/>
    </reaction>
</comment>
<comment type="subcellular location">
    <subcellularLocation>
        <location evidence="2">Nucleus</location>
    </subcellularLocation>
</comment>
<evidence type="ECO:0000313" key="7">
    <source>
        <dbReference type="EMBL" id="CAE6454973.1"/>
    </source>
</evidence>
<evidence type="ECO:0000259" key="6">
    <source>
        <dbReference type="PROSITE" id="PS50072"/>
    </source>
</evidence>
<dbReference type="Proteomes" id="UP000663861">
    <property type="component" value="Unassembled WGS sequence"/>
</dbReference>
<keyword evidence="3" id="KW-0539">Nucleus</keyword>
<gene>
    <name evidence="8" type="ORF">RDB_LOCUS142581</name>
    <name evidence="7" type="ORF">RDB_LOCUS74946</name>
</gene>